<keyword evidence="6" id="KW-0393">Immunoglobulin domain</keyword>
<dbReference type="GeneID" id="100377861"/>
<dbReference type="PROSITE" id="PS51145">
    <property type="entry name" value="ZU5"/>
    <property type="match status" value="1"/>
</dbReference>
<evidence type="ECO:0000256" key="1">
    <source>
        <dbReference type="ARBA" id="ARBA00004167"/>
    </source>
</evidence>
<keyword evidence="3 6" id="KW-0812">Transmembrane</keyword>
<evidence type="ECO:0000256" key="6">
    <source>
        <dbReference type="RuleBase" id="RU367033"/>
    </source>
</evidence>
<dbReference type="InterPro" id="IPR033772">
    <property type="entry name" value="UPA"/>
</dbReference>
<evidence type="ECO:0000256" key="5">
    <source>
        <dbReference type="ARBA" id="ARBA00023136"/>
    </source>
</evidence>
<keyword evidence="4 6" id="KW-1133">Transmembrane helix</keyword>
<evidence type="ECO:0000313" key="9">
    <source>
        <dbReference type="Proteomes" id="UP000694865"/>
    </source>
</evidence>
<keyword evidence="9" id="KW-1185">Reference proteome</keyword>
<dbReference type="Pfam" id="PF00531">
    <property type="entry name" value="Death"/>
    <property type="match status" value="1"/>
</dbReference>
<feature type="compositionally biased region" description="Low complexity" evidence="7">
    <location>
        <begin position="144"/>
        <end position="158"/>
    </location>
</feature>
<evidence type="ECO:0000256" key="2">
    <source>
        <dbReference type="ARBA" id="ARBA00009844"/>
    </source>
</evidence>
<name>A0ABM0GKQ3_SACKO</name>
<dbReference type="Proteomes" id="UP000694865">
    <property type="component" value="Unplaced"/>
</dbReference>
<dbReference type="Pfam" id="PF17217">
    <property type="entry name" value="UPA"/>
    <property type="match status" value="1"/>
</dbReference>
<feature type="transmembrane region" description="Helical" evidence="6">
    <location>
        <begin position="6"/>
        <end position="28"/>
    </location>
</feature>
<feature type="compositionally biased region" description="Polar residues" evidence="7">
    <location>
        <begin position="159"/>
        <end position="179"/>
    </location>
</feature>
<dbReference type="InterPro" id="IPR011029">
    <property type="entry name" value="DEATH-like_dom_sf"/>
</dbReference>
<dbReference type="InterPro" id="IPR037936">
    <property type="entry name" value="UNC5A-D"/>
</dbReference>
<dbReference type="PANTHER" id="PTHR12582">
    <property type="entry name" value="NETRIN RECEPTOR UNC5"/>
    <property type="match status" value="1"/>
</dbReference>
<dbReference type="Gene3D" id="1.10.533.10">
    <property type="entry name" value="Death Domain, Fas"/>
    <property type="match status" value="1"/>
</dbReference>
<protein>
    <recommendedName>
        <fullName evidence="6">Netrin receptor UNC5</fullName>
    </recommendedName>
</protein>
<feature type="region of interest" description="Disordered" evidence="7">
    <location>
        <begin position="95"/>
        <end position="179"/>
    </location>
</feature>
<evidence type="ECO:0000256" key="7">
    <source>
        <dbReference type="SAM" id="MobiDB-lite"/>
    </source>
</evidence>
<feature type="compositionally biased region" description="Low complexity" evidence="7">
    <location>
        <begin position="108"/>
        <end position="133"/>
    </location>
</feature>
<evidence type="ECO:0000259" key="8">
    <source>
        <dbReference type="PROSITE" id="PS51145"/>
    </source>
</evidence>
<comment type="subcellular location">
    <subcellularLocation>
        <location evidence="6">Cell membrane</location>
        <topology evidence="6">Single-pass type I membrane protein</topology>
    </subcellularLocation>
    <subcellularLocation>
        <location evidence="1">Membrane</location>
        <topology evidence="1">Single-pass membrane protein</topology>
    </subcellularLocation>
</comment>
<feature type="domain" description="ZU5" evidence="8">
    <location>
        <begin position="211"/>
        <end position="351"/>
    </location>
</feature>
<reference evidence="10" key="1">
    <citation type="submission" date="2025-08" db="UniProtKB">
        <authorList>
            <consortium name="RefSeq"/>
        </authorList>
    </citation>
    <scope>IDENTIFICATION</scope>
    <source>
        <tissue evidence="10">Testes</tissue>
    </source>
</reference>
<evidence type="ECO:0000313" key="10">
    <source>
        <dbReference type="RefSeq" id="XP_002732032.1"/>
    </source>
</evidence>
<dbReference type="SUPFAM" id="SSF47986">
    <property type="entry name" value="DEATH domain"/>
    <property type="match status" value="1"/>
</dbReference>
<keyword evidence="6" id="KW-0217">Developmental protein</keyword>
<evidence type="ECO:0000256" key="3">
    <source>
        <dbReference type="ARBA" id="ARBA00022692"/>
    </source>
</evidence>
<sequence>MSSPNHVIIVVVSITVVLVVGIILYICCRKKFCHGEERDVIQYMYGSQDDLCDETSVCSQSVQTCNDVPVMMNGTGFPVSYAQMGETHTVMVHKEPFGSPLTKPPESPTAQPSESSPAQPSGSTPTQPSGSTPNWPSGSSTTQPFGSSPTHPSGSPTTQLPESSLTQPSGSPANGSAATSLASLPDAVLLEELETHMEHSKTHTICGKLMVCISRTVDHTGDCLVLDKMGISLYIPPYAIAEGHKETIFLILDWDLGDFPQMSSEQSIISPVVYCGPHGLKFNKRCRLCYKHCASDTSEVTIWASQTYFFPEKSWEIHHEQNNSSENIRLLSEECQIYTTHFTLFTCLTQQVNTNSVAKKWLQLAAFARPIQVGKYYEVRIYFLNNTPCALQFAEQNEATKFDAYLLTPAQPFLFLGNGGAMCLELMRVSKDWVNEDNNLEVRPFLSVWHGECPHVQFVFKPSNNQVKEINITFAAYQSYKKAEQTTLKIVAEAKDEKPAVVESNRASTEPSYKRSESYHIPHWLRIELQAMLDGDCPLGKNWKALASYLGLDRFIHSFERKESPTYYVLLEFETRGEDLSNLAMIMNKIGRCDVKRLIEDYLITVQLDTSCKSETLSALSIPVTRL</sequence>
<organism evidence="9 10">
    <name type="scientific">Saccoglossus kowalevskii</name>
    <name type="common">Acorn worm</name>
    <dbReference type="NCBI Taxonomy" id="10224"/>
    <lineage>
        <taxon>Eukaryota</taxon>
        <taxon>Metazoa</taxon>
        <taxon>Hemichordata</taxon>
        <taxon>Enteropneusta</taxon>
        <taxon>Harrimaniidae</taxon>
        <taxon>Saccoglossus</taxon>
    </lineage>
</organism>
<dbReference type="InterPro" id="IPR000906">
    <property type="entry name" value="ZU5_dom"/>
</dbReference>
<feature type="compositionally biased region" description="Polar residues" evidence="7">
    <location>
        <begin position="134"/>
        <end position="143"/>
    </location>
</feature>
<keyword evidence="6" id="KW-0675">Receptor</keyword>
<gene>
    <name evidence="10" type="primary">LOC100377861</name>
</gene>
<dbReference type="SMART" id="SM00005">
    <property type="entry name" value="DEATH"/>
    <property type="match status" value="1"/>
</dbReference>
<dbReference type="Gene3D" id="2.60.220.30">
    <property type="match status" value="1"/>
</dbReference>
<dbReference type="Pfam" id="PF00791">
    <property type="entry name" value="ZU5"/>
    <property type="match status" value="1"/>
</dbReference>
<accession>A0ABM0GKQ3</accession>
<dbReference type="PANTHER" id="PTHR12582:SF41">
    <property type="entry name" value="UNC5C-LIKE PROTEIN"/>
    <property type="match status" value="1"/>
</dbReference>
<dbReference type="RefSeq" id="XP_002732032.1">
    <property type="nucleotide sequence ID" value="XM_002731986.1"/>
</dbReference>
<keyword evidence="5 6" id="KW-0472">Membrane</keyword>
<dbReference type="InterPro" id="IPR000488">
    <property type="entry name" value="Death_dom"/>
</dbReference>
<evidence type="ECO:0000256" key="4">
    <source>
        <dbReference type="ARBA" id="ARBA00022989"/>
    </source>
</evidence>
<dbReference type="SMART" id="SM00218">
    <property type="entry name" value="ZU5"/>
    <property type="match status" value="1"/>
</dbReference>
<comment type="similarity">
    <text evidence="2 6">Belongs to the unc-5 family.</text>
</comment>
<proteinExistence type="inferred from homology"/>
<comment type="function">
    <text evidence="6">Receptor for netrin required for axon guidance. Mediates axon repulsion of neuronal growth cones in the developing nervous system upon ligand binding.</text>
</comment>